<feature type="domain" description="CR-type" evidence="17">
    <location>
        <begin position="142"/>
        <end position="220"/>
    </location>
</feature>
<keyword evidence="19" id="KW-1185">Reference proteome</keyword>
<accession>A0A4R1LCF4</accession>
<keyword evidence="4 14" id="KW-0235">DNA replication</keyword>
<comment type="cofactor">
    <cofactor evidence="14">
        <name>Zn(2+)</name>
        <dbReference type="ChEBI" id="CHEBI:29105"/>
    </cofactor>
    <text evidence="14">Binds 2 Zn(2+) ions per monomer.</text>
</comment>
<dbReference type="FunFam" id="1.10.287.110:FF:000034">
    <property type="entry name" value="Chaperone protein DnaJ"/>
    <property type="match status" value="1"/>
</dbReference>
<dbReference type="PANTHER" id="PTHR43096">
    <property type="entry name" value="DNAJ HOMOLOG 1, MITOCHONDRIAL-RELATED"/>
    <property type="match status" value="1"/>
</dbReference>
<dbReference type="InterPro" id="IPR002939">
    <property type="entry name" value="DnaJ_C"/>
</dbReference>
<evidence type="ECO:0000256" key="11">
    <source>
        <dbReference type="ARBA" id="ARBA00053423"/>
    </source>
</evidence>
<dbReference type="GO" id="GO:0009408">
    <property type="term" value="P:response to heat"/>
    <property type="evidence" value="ECO:0007669"/>
    <property type="project" value="InterPro"/>
</dbReference>
<sequence>MSRTANVSKTDYYEVLEVTREASDTELKTAYRKLALKFHPDRNPGDAEAEERFKQCSEAYQVLSDPQKRAAYDRYGHAGVGAANGGDGSPFSNMQDLGDIFGDFFGEMFNMGGGAGRRGSRAQRGRDVRYDQTIEFADAVFGKEIEVNVRRMEACVDCRGTGTSNGRGPATCPQCQGRGQVRYQQGFFSVARACNACGGTGSVISDPCTTCRGDGRQEREHTIAVSIPAGVEEGTRIRYQSEGDAGRFGGPSGDLYIVLTVKPHEFFERDGNDLHCVVPISISQAALGDEITIPTLEGETRLKIPEGTQSGKEFRLRGKGVPYLNSHGRGDMIVQAAVQTPTRLSKVQKELFRQLGESLSVENTPTSRSLFAKVKEIFS</sequence>
<comment type="similarity">
    <text evidence="12 14">Belongs to the DnaJ family.</text>
</comment>
<evidence type="ECO:0000256" key="1">
    <source>
        <dbReference type="ARBA" id="ARBA00004496"/>
    </source>
</evidence>
<evidence type="ECO:0000256" key="9">
    <source>
        <dbReference type="ARBA" id="ARBA00023016"/>
    </source>
</evidence>
<dbReference type="Gene3D" id="2.10.230.10">
    <property type="entry name" value="Heat shock protein DnaJ, cysteine-rich domain"/>
    <property type="match status" value="1"/>
</dbReference>
<evidence type="ECO:0000256" key="6">
    <source>
        <dbReference type="ARBA" id="ARBA00022737"/>
    </source>
</evidence>
<dbReference type="Pfam" id="PF00684">
    <property type="entry name" value="DnaJ_CXXCXGXG"/>
    <property type="match status" value="1"/>
</dbReference>
<keyword evidence="5 14" id="KW-0479">Metal-binding</keyword>
<evidence type="ECO:0000256" key="4">
    <source>
        <dbReference type="ARBA" id="ARBA00022705"/>
    </source>
</evidence>
<dbReference type="Pfam" id="PF00226">
    <property type="entry name" value="DnaJ"/>
    <property type="match status" value="1"/>
</dbReference>
<evidence type="ECO:0000259" key="16">
    <source>
        <dbReference type="PROSITE" id="PS50076"/>
    </source>
</evidence>
<dbReference type="Pfam" id="PF01556">
    <property type="entry name" value="DnaJ_C"/>
    <property type="match status" value="1"/>
</dbReference>
<name>A0A4R1LCF4_9BACT</name>
<dbReference type="GO" id="GO:0006260">
    <property type="term" value="P:DNA replication"/>
    <property type="evidence" value="ECO:0007669"/>
    <property type="project" value="UniProtKB-KW"/>
</dbReference>
<keyword evidence="9 14" id="KW-0346">Stress response</keyword>
<dbReference type="SUPFAM" id="SSF46565">
    <property type="entry name" value="Chaperone J-domain"/>
    <property type="match status" value="1"/>
</dbReference>
<dbReference type="EMBL" id="SMGK01000001">
    <property type="protein sequence ID" value="TCK75130.1"/>
    <property type="molecule type" value="Genomic_DNA"/>
</dbReference>
<feature type="binding site" evidence="14">
    <location>
        <position position="158"/>
    </location>
    <ligand>
        <name>Zn(2+)</name>
        <dbReference type="ChEBI" id="CHEBI:29105"/>
        <label>1</label>
    </ligand>
</feature>
<evidence type="ECO:0000256" key="2">
    <source>
        <dbReference type="ARBA" id="ARBA00011738"/>
    </source>
</evidence>
<keyword evidence="10 14" id="KW-0143">Chaperone</keyword>
<evidence type="ECO:0000259" key="17">
    <source>
        <dbReference type="PROSITE" id="PS51188"/>
    </source>
</evidence>
<dbReference type="NCBIfam" id="NF008035">
    <property type="entry name" value="PRK10767.1"/>
    <property type="match status" value="1"/>
</dbReference>
<dbReference type="GO" id="GO:0031072">
    <property type="term" value="F:heat shock protein binding"/>
    <property type="evidence" value="ECO:0007669"/>
    <property type="project" value="InterPro"/>
</dbReference>
<feature type="binding site" evidence="14">
    <location>
        <position position="172"/>
    </location>
    <ligand>
        <name>Zn(2+)</name>
        <dbReference type="ChEBI" id="CHEBI:29105"/>
        <label>2</label>
    </ligand>
</feature>
<dbReference type="Gene3D" id="1.10.287.110">
    <property type="entry name" value="DnaJ domain"/>
    <property type="match status" value="1"/>
</dbReference>
<dbReference type="OrthoDB" id="9779889at2"/>
<feature type="repeat" description="CXXCXGXG motif" evidence="14">
    <location>
        <begin position="194"/>
        <end position="201"/>
    </location>
</feature>
<feature type="zinc finger region" description="CR-type" evidence="15">
    <location>
        <begin position="142"/>
        <end position="220"/>
    </location>
</feature>
<dbReference type="InterPro" id="IPR001623">
    <property type="entry name" value="DnaJ_domain"/>
</dbReference>
<dbReference type="InterPro" id="IPR001305">
    <property type="entry name" value="HSP_DnaJ_Cys-rich_dom"/>
</dbReference>
<dbReference type="CDD" id="cd10719">
    <property type="entry name" value="DnaJ_zf"/>
    <property type="match status" value="1"/>
</dbReference>
<comment type="subcellular location">
    <subcellularLocation>
        <location evidence="1 14">Cytoplasm</location>
    </subcellularLocation>
</comment>
<dbReference type="HAMAP" id="MF_01152">
    <property type="entry name" value="DnaJ"/>
    <property type="match status" value="1"/>
</dbReference>
<dbReference type="FunFam" id="2.60.260.20:FF:000004">
    <property type="entry name" value="Molecular chaperone DnaJ"/>
    <property type="match status" value="1"/>
</dbReference>
<dbReference type="FunFam" id="2.10.230.10:FF:000002">
    <property type="entry name" value="Molecular chaperone DnaJ"/>
    <property type="match status" value="1"/>
</dbReference>
<dbReference type="InterPro" id="IPR008971">
    <property type="entry name" value="HSP40/DnaJ_pept-bd"/>
</dbReference>
<keyword evidence="8 14" id="KW-0862">Zinc</keyword>
<dbReference type="GO" id="GO:0042026">
    <property type="term" value="P:protein refolding"/>
    <property type="evidence" value="ECO:0007669"/>
    <property type="project" value="TreeGrafter"/>
</dbReference>
<dbReference type="CDD" id="cd10747">
    <property type="entry name" value="DnaJ_C"/>
    <property type="match status" value="1"/>
</dbReference>
<dbReference type="GO" id="GO:0005737">
    <property type="term" value="C:cytoplasm"/>
    <property type="evidence" value="ECO:0007669"/>
    <property type="project" value="UniProtKB-SubCell"/>
</dbReference>
<evidence type="ECO:0000256" key="7">
    <source>
        <dbReference type="ARBA" id="ARBA00022771"/>
    </source>
</evidence>
<dbReference type="NCBIfam" id="TIGR02349">
    <property type="entry name" value="DnaJ_bact"/>
    <property type="match status" value="1"/>
</dbReference>
<dbReference type="InterPro" id="IPR012724">
    <property type="entry name" value="DnaJ"/>
</dbReference>
<evidence type="ECO:0000313" key="18">
    <source>
        <dbReference type="EMBL" id="TCK75130.1"/>
    </source>
</evidence>
<feature type="binding site" evidence="14">
    <location>
        <position position="155"/>
    </location>
    <ligand>
        <name>Zn(2+)</name>
        <dbReference type="ChEBI" id="CHEBI:29105"/>
        <label>1</label>
    </ligand>
</feature>
<dbReference type="Gene3D" id="2.60.260.20">
    <property type="entry name" value="Urease metallochaperone UreE, N-terminal domain"/>
    <property type="match status" value="2"/>
</dbReference>
<dbReference type="Proteomes" id="UP000295210">
    <property type="component" value="Unassembled WGS sequence"/>
</dbReference>
<feature type="domain" description="J" evidence="16">
    <location>
        <begin position="11"/>
        <end position="76"/>
    </location>
</feature>
<dbReference type="PRINTS" id="PR00625">
    <property type="entry name" value="JDOMAIN"/>
</dbReference>
<dbReference type="CDD" id="cd06257">
    <property type="entry name" value="DnaJ"/>
    <property type="match status" value="1"/>
</dbReference>
<feature type="repeat" description="CXXCXGXG motif" evidence="14">
    <location>
        <begin position="155"/>
        <end position="162"/>
    </location>
</feature>
<dbReference type="SUPFAM" id="SSF49493">
    <property type="entry name" value="HSP40/DnaJ peptide-binding domain"/>
    <property type="match status" value="2"/>
</dbReference>
<proteinExistence type="inferred from homology"/>
<evidence type="ECO:0000256" key="3">
    <source>
        <dbReference type="ARBA" id="ARBA00022490"/>
    </source>
</evidence>
<comment type="domain">
    <text evidence="14">The J domain is necessary and sufficient to stimulate DnaK ATPase activity. Zinc center 1 plays an important role in the autonomous, DnaK-independent chaperone activity of DnaJ. Zinc center 2 is essential for interaction with DnaK and for DnaJ activity.</text>
</comment>
<feature type="repeat" description="CXXCXGXG motif" evidence="14">
    <location>
        <begin position="208"/>
        <end position="215"/>
    </location>
</feature>
<dbReference type="SUPFAM" id="SSF57938">
    <property type="entry name" value="DnaJ/Hsp40 cysteine-rich domain"/>
    <property type="match status" value="1"/>
</dbReference>
<dbReference type="PANTHER" id="PTHR43096:SF48">
    <property type="entry name" value="CHAPERONE PROTEIN DNAJ"/>
    <property type="match status" value="1"/>
</dbReference>
<keyword evidence="3 14" id="KW-0963">Cytoplasm</keyword>
<feature type="binding site" evidence="14">
    <location>
        <position position="211"/>
    </location>
    <ligand>
        <name>Zn(2+)</name>
        <dbReference type="ChEBI" id="CHEBI:29105"/>
        <label>1</label>
    </ligand>
</feature>
<keyword evidence="6 14" id="KW-0677">Repeat</keyword>
<dbReference type="GO" id="GO:0051082">
    <property type="term" value="F:unfolded protein binding"/>
    <property type="evidence" value="ECO:0007669"/>
    <property type="project" value="UniProtKB-UniRule"/>
</dbReference>
<evidence type="ECO:0000256" key="14">
    <source>
        <dbReference type="HAMAP-Rule" id="MF_01152"/>
    </source>
</evidence>
<dbReference type="GO" id="GO:0005524">
    <property type="term" value="F:ATP binding"/>
    <property type="evidence" value="ECO:0007669"/>
    <property type="project" value="InterPro"/>
</dbReference>
<dbReference type="InterPro" id="IPR036869">
    <property type="entry name" value="J_dom_sf"/>
</dbReference>
<feature type="binding site" evidence="14">
    <location>
        <position position="194"/>
    </location>
    <ligand>
        <name>Zn(2+)</name>
        <dbReference type="ChEBI" id="CHEBI:29105"/>
        <label>2</label>
    </ligand>
</feature>
<evidence type="ECO:0000256" key="5">
    <source>
        <dbReference type="ARBA" id="ARBA00022723"/>
    </source>
</evidence>
<dbReference type="AlphaFoldDB" id="A0A4R1LCF4"/>
<comment type="subunit">
    <text evidence="2 14">Homodimer.</text>
</comment>
<keyword evidence="7 14" id="KW-0863">Zinc-finger</keyword>
<feature type="binding site" evidence="14">
    <location>
        <position position="175"/>
    </location>
    <ligand>
        <name>Zn(2+)</name>
        <dbReference type="ChEBI" id="CHEBI:29105"/>
        <label>2</label>
    </ligand>
</feature>
<evidence type="ECO:0000256" key="12">
    <source>
        <dbReference type="ARBA" id="ARBA00061004"/>
    </source>
</evidence>
<evidence type="ECO:0000256" key="8">
    <source>
        <dbReference type="ARBA" id="ARBA00022833"/>
    </source>
</evidence>
<reference evidence="18 19" key="1">
    <citation type="submission" date="2019-03" db="EMBL/GenBank/DDBJ databases">
        <title>Genomic Encyclopedia of Type Strains, Phase IV (KMG-IV): sequencing the most valuable type-strain genomes for metagenomic binning, comparative biology and taxonomic classification.</title>
        <authorList>
            <person name="Goeker M."/>
        </authorList>
    </citation>
    <scope>NUCLEOTIDE SEQUENCE [LARGE SCALE GENOMIC DNA]</scope>
    <source>
        <strain evidence="18 19">DSM 103428</strain>
    </source>
</reference>
<comment type="caution">
    <text evidence="18">The sequence shown here is derived from an EMBL/GenBank/DDBJ whole genome shotgun (WGS) entry which is preliminary data.</text>
</comment>
<dbReference type="SMART" id="SM00271">
    <property type="entry name" value="DnaJ"/>
    <property type="match status" value="1"/>
</dbReference>
<gene>
    <name evidence="14" type="primary">dnaJ</name>
    <name evidence="18" type="ORF">C7378_0110</name>
</gene>
<organism evidence="18 19">
    <name type="scientific">Acidipila rosea</name>
    <dbReference type="NCBI Taxonomy" id="768535"/>
    <lineage>
        <taxon>Bacteria</taxon>
        <taxon>Pseudomonadati</taxon>
        <taxon>Acidobacteriota</taxon>
        <taxon>Terriglobia</taxon>
        <taxon>Terriglobales</taxon>
        <taxon>Acidobacteriaceae</taxon>
        <taxon>Acidipila</taxon>
    </lineage>
</organism>
<protein>
    <recommendedName>
        <fullName evidence="13 14">Chaperone protein DnaJ</fullName>
    </recommendedName>
</protein>
<evidence type="ECO:0000256" key="13">
    <source>
        <dbReference type="ARBA" id="ARBA00067609"/>
    </source>
</evidence>
<dbReference type="InterPro" id="IPR036410">
    <property type="entry name" value="HSP_DnaJ_Cys-rich_dom_sf"/>
</dbReference>
<evidence type="ECO:0000256" key="10">
    <source>
        <dbReference type="ARBA" id="ARBA00023186"/>
    </source>
</evidence>
<evidence type="ECO:0000313" key="19">
    <source>
        <dbReference type="Proteomes" id="UP000295210"/>
    </source>
</evidence>
<dbReference type="GO" id="GO:0008270">
    <property type="term" value="F:zinc ion binding"/>
    <property type="evidence" value="ECO:0007669"/>
    <property type="project" value="UniProtKB-UniRule"/>
</dbReference>
<feature type="repeat" description="CXXCXGXG motif" evidence="14">
    <location>
        <begin position="172"/>
        <end position="179"/>
    </location>
</feature>
<dbReference type="PROSITE" id="PS50076">
    <property type="entry name" value="DNAJ_2"/>
    <property type="match status" value="1"/>
</dbReference>
<comment type="function">
    <text evidence="11 14">Participates actively in the response to hyperosmotic and heat shock by preventing the aggregation of stress-denatured proteins and by disaggregating proteins, also in an autonomous, DnaK-independent fashion. Unfolded proteins bind initially to DnaJ; upon interaction with the DnaJ-bound protein, DnaK hydrolyzes its bound ATP, resulting in the formation of a stable complex. GrpE releases ADP from DnaK; ATP binding to DnaK triggers the release of the substrate protein, thus completing the reaction cycle. Several rounds of ATP-dependent interactions between DnaJ, DnaK and GrpE are required for fully efficient folding. Also involved, together with DnaK and GrpE, in the DNA replication of plasmids through activation of initiation proteins.</text>
</comment>
<feature type="binding site" evidence="14">
    <location>
        <position position="197"/>
    </location>
    <ligand>
        <name>Zn(2+)</name>
        <dbReference type="ChEBI" id="CHEBI:29105"/>
        <label>2</label>
    </ligand>
</feature>
<evidence type="ECO:0000256" key="15">
    <source>
        <dbReference type="PROSITE-ProRule" id="PRU00546"/>
    </source>
</evidence>
<feature type="binding site" evidence="14">
    <location>
        <position position="208"/>
    </location>
    <ligand>
        <name>Zn(2+)</name>
        <dbReference type="ChEBI" id="CHEBI:29105"/>
        <label>1</label>
    </ligand>
</feature>
<dbReference type="PROSITE" id="PS51188">
    <property type="entry name" value="ZF_CR"/>
    <property type="match status" value="1"/>
</dbReference>